<dbReference type="AlphaFoldDB" id="A0A840PTC1"/>
<feature type="transmembrane region" description="Helical" evidence="1">
    <location>
        <begin position="64"/>
        <end position="91"/>
    </location>
</feature>
<feature type="transmembrane region" description="Helical" evidence="1">
    <location>
        <begin position="97"/>
        <end position="115"/>
    </location>
</feature>
<keyword evidence="1" id="KW-0472">Membrane</keyword>
<feature type="transmembrane region" description="Helical" evidence="1">
    <location>
        <begin position="362"/>
        <end position="386"/>
    </location>
</feature>
<keyword evidence="3" id="KW-1185">Reference proteome</keyword>
<comment type="caution">
    <text evidence="2">The sequence shown here is derived from an EMBL/GenBank/DDBJ whole genome shotgun (WGS) entry which is preliminary data.</text>
</comment>
<evidence type="ECO:0000313" key="2">
    <source>
        <dbReference type="EMBL" id="MBB5140387.1"/>
    </source>
</evidence>
<gene>
    <name evidence="2" type="ORF">HNP84_010154</name>
</gene>
<reference evidence="2 3" key="1">
    <citation type="submission" date="2020-08" db="EMBL/GenBank/DDBJ databases">
        <title>Genomic Encyclopedia of Type Strains, Phase IV (KMG-IV): sequencing the most valuable type-strain genomes for metagenomic binning, comparative biology and taxonomic classification.</title>
        <authorList>
            <person name="Goeker M."/>
        </authorList>
    </citation>
    <scope>NUCLEOTIDE SEQUENCE [LARGE SCALE GENOMIC DNA]</scope>
    <source>
        <strain evidence="2 3">DSM 45615</strain>
    </source>
</reference>
<feature type="transmembrane region" description="Helical" evidence="1">
    <location>
        <begin position="315"/>
        <end position="333"/>
    </location>
</feature>
<keyword evidence="1" id="KW-0812">Transmembrane</keyword>
<evidence type="ECO:0000313" key="3">
    <source>
        <dbReference type="Proteomes" id="UP000578449"/>
    </source>
</evidence>
<proteinExistence type="predicted"/>
<accession>A0A840PTC1</accession>
<feature type="transmembrane region" description="Helical" evidence="1">
    <location>
        <begin position="127"/>
        <end position="148"/>
    </location>
</feature>
<sequence length="467" mass="49126">MRHSALAWLGHPLTIGAALVLLLNDHLLKWLWPGVVTGKLSDVAGMIVAPPLLGLLVRRPAASILLVGVVFTLVKTTATGATIASHAWTLVWGPSQVLADPTDLIALPALYAAWWTWRHPAPRAERLARVAVVIPVTVVAVAATAPGYHIPQSAYAVDVIDGEFVVAVRQGGLLMSHTSADAGKSWSRRSERTPATAKRSACVPGHCYRIVPGRLAVEESRNGRWVTAWEVSLAAQDRLARAHAADREQDAQPVESLGIAVREISGGHIVVVANGADGIAVRDIAGSWQRLGVNGAGFEAASAVSLTAPGVYPDYVPRAAVLGALAAALLAVGCGVRRRTFFIGSVLAWTAVWSFYEIRNELFIPFNPFALGLGLVLVPVAGFFMIHGATLGRARFRTWAVGLATGVLCFYSIMTPFYAWSAHLLDYYALASGLAIGLGIATASAGAFAVIELDASGSPSPSAPAAP</sequence>
<evidence type="ECO:0000256" key="1">
    <source>
        <dbReference type="SAM" id="Phobius"/>
    </source>
</evidence>
<feature type="transmembrane region" description="Helical" evidence="1">
    <location>
        <begin position="340"/>
        <end position="356"/>
    </location>
</feature>
<feature type="transmembrane region" description="Helical" evidence="1">
    <location>
        <begin position="40"/>
        <end position="57"/>
    </location>
</feature>
<feature type="transmembrane region" description="Helical" evidence="1">
    <location>
        <begin position="398"/>
        <end position="421"/>
    </location>
</feature>
<keyword evidence="1" id="KW-1133">Transmembrane helix</keyword>
<protein>
    <submittedName>
        <fullName evidence="2">Uncharacterized protein</fullName>
    </submittedName>
</protein>
<dbReference type="RefSeq" id="WP_185057176.1">
    <property type="nucleotide sequence ID" value="NZ_BAABIX010000065.1"/>
</dbReference>
<organism evidence="2 3">
    <name type="scientific">Thermocatellispora tengchongensis</name>
    <dbReference type="NCBI Taxonomy" id="1073253"/>
    <lineage>
        <taxon>Bacteria</taxon>
        <taxon>Bacillati</taxon>
        <taxon>Actinomycetota</taxon>
        <taxon>Actinomycetes</taxon>
        <taxon>Streptosporangiales</taxon>
        <taxon>Streptosporangiaceae</taxon>
        <taxon>Thermocatellispora</taxon>
    </lineage>
</organism>
<dbReference type="EMBL" id="JACHGN010000042">
    <property type="protein sequence ID" value="MBB5140387.1"/>
    <property type="molecule type" value="Genomic_DNA"/>
</dbReference>
<dbReference type="Proteomes" id="UP000578449">
    <property type="component" value="Unassembled WGS sequence"/>
</dbReference>
<feature type="transmembrane region" description="Helical" evidence="1">
    <location>
        <begin position="427"/>
        <end position="451"/>
    </location>
</feature>
<name>A0A840PTC1_9ACTN</name>